<organism evidence="6 7">
    <name type="scientific">Wenjunlia tyrosinilytica</name>
    <dbReference type="NCBI Taxonomy" id="1544741"/>
    <lineage>
        <taxon>Bacteria</taxon>
        <taxon>Bacillati</taxon>
        <taxon>Actinomycetota</taxon>
        <taxon>Actinomycetes</taxon>
        <taxon>Kitasatosporales</taxon>
        <taxon>Streptomycetaceae</taxon>
        <taxon>Wenjunlia</taxon>
    </lineage>
</organism>
<evidence type="ECO:0000256" key="2">
    <source>
        <dbReference type="ARBA" id="ARBA00022737"/>
    </source>
</evidence>
<dbReference type="SUPFAM" id="SSF52540">
    <property type="entry name" value="P-loop containing nucleoside triphosphate hydrolases"/>
    <property type="match status" value="1"/>
</dbReference>
<dbReference type="InterPro" id="IPR050107">
    <property type="entry name" value="ABC_carbohydrate_import_ATPase"/>
</dbReference>
<dbReference type="InterPro" id="IPR027417">
    <property type="entry name" value="P-loop_NTPase"/>
</dbReference>
<reference evidence="6" key="1">
    <citation type="journal article" date="2014" name="Int. J. Syst. Evol. Microbiol.">
        <title>Complete genome sequence of Corynebacterium casei LMG S-19264T (=DSM 44701T), isolated from a smear-ripened cheese.</title>
        <authorList>
            <consortium name="US DOE Joint Genome Institute (JGI-PGF)"/>
            <person name="Walter F."/>
            <person name="Albersmeier A."/>
            <person name="Kalinowski J."/>
            <person name="Ruckert C."/>
        </authorList>
    </citation>
    <scope>NUCLEOTIDE SEQUENCE</scope>
    <source>
        <strain evidence="6">CGMCC 4.7201</strain>
    </source>
</reference>
<evidence type="ECO:0000313" key="6">
    <source>
        <dbReference type="EMBL" id="GGO97851.1"/>
    </source>
</evidence>
<sequence length="117" mass="12247">MLGKALACEPEVLVIDQPTAGVDIGTKAQIHRLPRERAEAGVALLVVSDDIDELYALGDRFHVMRQGELVWQGTSAEVTRDELVELIASGTAPEAPGTAEGNSTEAAPGEETAASHG</sequence>
<evidence type="ECO:0000313" key="7">
    <source>
        <dbReference type="Proteomes" id="UP000641932"/>
    </source>
</evidence>
<dbReference type="Proteomes" id="UP000641932">
    <property type="component" value="Unassembled WGS sequence"/>
</dbReference>
<keyword evidence="3" id="KW-0547">Nucleotide-binding</keyword>
<dbReference type="AlphaFoldDB" id="A0A918E1Z0"/>
<dbReference type="EMBL" id="BMMS01000035">
    <property type="protein sequence ID" value="GGO97851.1"/>
    <property type="molecule type" value="Genomic_DNA"/>
</dbReference>
<keyword evidence="1" id="KW-0813">Transport</keyword>
<reference evidence="6" key="2">
    <citation type="submission" date="2020-09" db="EMBL/GenBank/DDBJ databases">
        <authorList>
            <person name="Sun Q."/>
            <person name="Zhou Y."/>
        </authorList>
    </citation>
    <scope>NUCLEOTIDE SEQUENCE</scope>
    <source>
        <strain evidence="6">CGMCC 4.7201</strain>
    </source>
</reference>
<evidence type="ECO:0000256" key="1">
    <source>
        <dbReference type="ARBA" id="ARBA00022448"/>
    </source>
</evidence>
<name>A0A918E1Z0_9ACTN</name>
<evidence type="ECO:0000256" key="3">
    <source>
        <dbReference type="ARBA" id="ARBA00022741"/>
    </source>
</evidence>
<keyword evidence="7" id="KW-1185">Reference proteome</keyword>
<dbReference type="PANTHER" id="PTHR43790:SF9">
    <property type="entry name" value="GALACTOFURANOSE TRANSPORTER ATP-BINDING PROTEIN YTFR"/>
    <property type="match status" value="1"/>
</dbReference>
<protein>
    <submittedName>
        <fullName evidence="6">Uncharacterized protein</fullName>
    </submittedName>
</protein>
<gene>
    <name evidence="6" type="ORF">GCM10012280_60610</name>
</gene>
<comment type="caution">
    <text evidence="6">The sequence shown here is derived from an EMBL/GenBank/DDBJ whole genome shotgun (WGS) entry which is preliminary data.</text>
</comment>
<keyword evidence="4" id="KW-0067">ATP-binding</keyword>
<evidence type="ECO:0000256" key="4">
    <source>
        <dbReference type="ARBA" id="ARBA00022840"/>
    </source>
</evidence>
<evidence type="ECO:0000256" key="5">
    <source>
        <dbReference type="SAM" id="MobiDB-lite"/>
    </source>
</evidence>
<proteinExistence type="predicted"/>
<dbReference type="GO" id="GO:0005524">
    <property type="term" value="F:ATP binding"/>
    <property type="evidence" value="ECO:0007669"/>
    <property type="project" value="UniProtKB-KW"/>
</dbReference>
<feature type="region of interest" description="Disordered" evidence="5">
    <location>
        <begin position="89"/>
        <end position="117"/>
    </location>
</feature>
<dbReference type="Gene3D" id="3.40.50.300">
    <property type="entry name" value="P-loop containing nucleotide triphosphate hydrolases"/>
    <property type="match status" value="1"/>
</dbReference>
<accession>A0A918E1Z0</accession>
<dbReference type="PANTHER" id="PTHR43790">
    <property type="entry name" value="CARBOHYDRATE TRANSPORT ATP-BINDING PROTEIN MG119-RELATED"/>
    <property type="match status" value="1"/>
</dbReference>
<keyword evidence="2" id="KW-0677">Repeat</keyword>